<keyword evidence="5 7" id="KW-1133">Transmembrane helix</keyword>
<feature type="transmembrane region" description="Helical" evidence="7">
    <location>
        <begin position="110"/>
        <end position="130"/>
    </location>
</feature>
<feature type="transmembrane region" description="Helical" evidence="7">
    <location>
        <begin position="182"/>
        <end position="206"/>
    </location>
</feature>
<dbReference type="Gene3D" id="1.10.3720.10">
    <property type="entry name" value="MetI-like"/>
    <property type="match status" value="1"/>
</dbReference>
<evidence type="ECO:0000256" key="1">
    <source>
        <dbReference type="ARBA" id="ARBA00004651"/>
    </source>
</evidence>
<feature type="transmembrane region" description="Helical" evidence="7">
    <location>
        <begin position="262"/>
        <end position="282"/>
    </location>
</feature>
<feature type="domain" description="ABC transmembrane type-1" evidence="8">
    <location>
        <begin position="75"/>
        <end position="280"/>
    </location>
</feature>
<dbReference type="PANTHER" id="PTHR43744">
    <property type="entry name" value="ABC TRANSPORTER PERMEASE PROTEIN MG189-RELATED-RELATED"/>
    <property type="match status" value="1"/>
</dbReference>
<evidence type="ECO:0000259" key="8">
    <source>
        <dbReference type="PROSITE" id="PS50928"/>
    </source>
</evidence>
<evidence type="ECO:0000256" key="2">
    <source>
        <dbReference type="ARBA" id="ARBA00022448"/>
    </source>
</evidence>
<dbReference type="PANTHER" id="PTHR43744:SF9">
    <property type="entry name" value="POLYGALACTURONAN_RHAMNOGALACTURONAN TRANSPORT SYSTEM PERMEASE PROTEIN YTCP"/>
    <property type="match status" value="1"/>
</dbReference>
<dbReference type="SUPFAM" id="SSF161098">
    <property type="entry name" value="MetI-like"/>
    <property type="match status" value="1"/>
</dbReference>
<evidence type="ECO:0000256" key="7">
    <source>
        <dbReference type="SAM" id="Phobius"/>
    </source>
</evidence>
<keyword evidence="10" id="KW-1185">Reference proteome</keyword>
<dbReference type="GO" id="GO:0005886">
    <property type="term" value="C:plasma membrane"/>
    <property type="evidence" value="ECO:0007669"/>
    <property type="project" value="UniProtKB-SubCell"/>
</dbReference>
<keyword evidence="4 7" id="KW-0812">Transmembrane</keyword>
<comment type="subcellular location">
    <subcellularLocation>
        <location evidence="1">Cell membrane</location>
        <topology evidence="1">Multi-pass membrane protein</topology>
    </subcellularLocation>
</comment>
<feature type="transmembrane region" description="Helical" evidence="7">
    <location>
        <begin position="79"/>
        <end position="98"/>
    </location>
</feature>
<feature type="transmembrane region" description="Helical" evidence="7">
    <location>
        <begin position="12"/>
        <end position="35"/>
    </location>
</feature>
<evidence type="ECO:0000313" key="10">
    <source>
        <dbReference type="Proteomes" id="UP000683246"/>
    </source>
</evidence>
<organism evidence="9 10">
    <name type="scientific">Vallitalea pronyensis</name>
    <dbReference type="NCBI Taxonomy" id="1348613"/>
    <lineage>
        <taxon>Bacteria</taxon>
        <taxon>Bacillati</taxon>
        <taxon>Bacillota</taxon>
        <taxon>Clostridia</taxon>
        <taxon>Lachnospirales</taxon>
        <taxon>Vallitaleaceae</taxon>
        <taxon>Vallitalea</taxon>
    </lineage>
</organism>
<keyword evidence="2" id="KW-0813">Transport</keyword>
<feature type="transmembrane region" description="Helical" evidence="7">
    <location>
        <begin position="142"/>
        <end position="162"/>
    </location>
</feature>
<dbReference type="InterPro" id="IPR000515">
    <property type="entry name" value="MetI-like"/>
</dbReference>
<keyword evidence="6 7" id="KW-0472">Membrane</keyword>
<dbReference type="GO" id="GO:0055085">
    <property type="term" value="P:transmembrane transport"/>
    <property type="evidence" value="ECO:0007669"/>
    <property type="project" value="InterPro"/>
</dbReference>
<evidence type="ECO:0000256" key="5">
    <source>
        <dbReference type="ARBA" id="ARBA00022989"/>
    </source>
</evidence>
<gene>
    <name evidence="9" type="ORF">HZI73_20130</name>
</gene>
<proteinExistence type="predicted"/>
<evidence type="ECO:0000256" key="3">
    <source>
        <dbReference type="ARBA" id="ARBA00022475"/>
    </source>
</evidence>
<dbReference type="PROSITE" id="PS50928">
    <property type="entry name" value="ABC_TM1"/>
    <property type="match status" value="1"/>
</dbReference>
<evidence type="ECO:0000256" key="4">
    <source>
        <dbReference type="ARBA" id="ARBA00022692"/>
    </source>
</evidence>
<dbReference type="Proteomes" id="UP000683246">
    <property type="component" value="Chromosome"/>
</dbReference>
<sequence>MNYKERGSDKVFTMANNILLGILFLIVAYPLLYVISASLSDSNAIIQGRVKLFPVGFNLDGYKAVFSHGSIMTGFFNSFFYMTVGTLVNIILTIMIAYPLSRQKLIGKKVISLMLVFTIMFNAGLIPNYLLIDTLDLIDKRAVMIIPKALNVFNVMITITYFKTTIPKELLESARIDGCDDINFICKIVLPLSRPIIAVITLFYAVEHWNSFFDALIYLNSKSLLPLQIILRDILVQNLISLDMVSSIDPDTLQSSEKLAVLLKYSLIVVASAPLMVLYPFIQRHFVKGVMVGSVKG</sequence>
<dbReference type="RefSeq" id="WP_212695158.1">
    <property type="nucleotide sequence ID" value="NZ_CP058649.1"/>
</dbReference>
<dbReference type="AlphaFoldDB" id="A0A8J8MMM1"/>
<dbReference type="EMBL" id="CP058649">
    <property type="protein sequence ID" value="QUI24465.1"/>
    <property type="molecule type" value="Genomic_DNA"/>
</dbReference>
<keyword evidence="3" id="KW-1003">Cell membrane</keyword>
<name>A0A8J8MMM1_9FIRM</name>
<evidence type="ECO:0000256" key="6">
    <source>
        <dbReference type="ARBA" id="ARBA00023136"/>
    </source>
</evidence>
<reference evidence="9" key="1">
    <citation type="submission" date="2020-07" db="EMBL/GenBank/DDBJ databases">
        <title>Vallitalea pronyensis genome.</title>
        <authorList>
            <person name="Postec A."/>
        </authorList>
    </citation>
    <scope>NUCLEOTIDE SEQUENCE</scope>
    <source>
        <strain evidence="9">FatNI3</strain>
    </source>
</reference>
<protein>
    <submittedName>
        <fullName evidence="9">Carbohydrate ABC transporter permease</fullName>
    </submittedName>
</protein>
<dbReference type="KEGG" id="vpy:HZI73_20130"/>
<dbReference type="InterPro" id="IPR035906">
    <property type="entry name" value="MetI-like_sf"/>
</dbReference>
<accession>A0A8J8MMM1</accession>
<evidence type="ECO:0000313" key="9">
    <source>
        <dbReference type="EMBL" id="QUI24465.1"/>
    </source>
</evidence>
<dbReference type="CDD" id="cd06261">
    <property type="entry name" value="TM_PBP2"/>
    <property type="match status" value="1"/>
</dbReference>